<name>A0A2A6B4D0_PRIPA</name>
<dbReference type="InterPro" id="IPR053227">
    <property type="entry name" value="TRPL-trafficking_regulator"/>
</dbReference>
<feature type="compositionally biased region" description="Low complexity" evidence="1">
    <location>
        <begin position="561"/>
        <end position="601"/>
    </location>
</feature>
<feature type="region of interest" description="Disordered" evidence="1">
    <location>
        <begin position="561"/>
        <end position="641"/>
    </location>
</feature>
<accession>A0A8R1YUA1</accession>
<organism evidence="3 4">
    <name type="scientific">Pristionchus pacificus</name>
    <name type="common">Parasitic nematode worm</name>
    <dbReference type="NCBI Taxonomy" id="54126"/>
    <lineage>
        <taxon>Eukaryota</taxon>
        <taxon>Metazoa</taxon>
        <taxon>Ecdysozoa</taxon>
        <taxon>Nematoda</taxon>
        <taxon>Chromadorea</taxon>
        <taxon>Rhabditida</taxon>
        <taxon>Rhabditina</taxon>
        <taxon>Diplogasteromorpha</taxon>
        <taxon>Diplogasteroidea</taxon>
        <taxon>Neodiplogasteridae</taxon>
        <taxon>Pristionchus</taxon>
    </lineage>
</organism>
<feature type="compositionally biased region" description="Basic and acidic residues" evidence="1">
    <location>
        <begin position="622"/>
        <end position="631"/>
    </location>
</feature>
<feature type="region of interest" description="Disordered" evidence="1">
    <location>
        <begin position="12"/>
        <end position="34"/>
    </location>
</feature>
<dbReference type="SUPFAM" id="SSF52540">
    <property type="entry name" value="P-loop containing nucleoside triphosphate hydrolases"/>
    <property type="match status" value="1"/>
</dbReference>
<dbReference type="GO" id="GO:0035091">
    <property type="term" value="F:phosphatidylinositol binding"/>
    <property type="evidence" value="ECO:0000318"/>
    <property type="project" value="GO_Central"/>
</dbReference>
<dbReference type="AlphaFoldDB" id="A0A2A6B4D0"/>
<protein>
    <submittedName>
        <fullName evidence="3">Unc-132 protein</fullName>
    </submittedName>
</protein>
<feature type="compositionally biased region" description="Basic and acidic residues" evidence="1">
    <location>
        <begin position="605"/>
        <end position="614"/>
    </location>
</feature>
<evidence type="ECO:0000313" key="3">
    <source>
        <dbReference type="EnsemblMetazoa" id="PPA38195.1"/>
    </source>
</evidence>
<dbReference type="EnsemblMetazoa" id="PPA38195.1">
    <property type="protein sequence ID" value="PPA38195.1"/>
    <property type="gene ID" value="WBGene00276564"/>
</dbReference>
<dbReference type="InterPro" id="IPR027417">
    <property type="entry name" value="P-loop_NTPase"/>
</dbReference>
<dbReference type="OrthoDB" id="6375174at2759"/>
<dbReference type="GO" id="GO:0005525">
    <property type="term" value="F:GTP binding"/>
    <property type="evidence" value="ECO:0000318"/>
    <property type="project" value="GO_Central"/>
</dbReference>
<keyword evidence="4" id="KW-1185">Reference proteome</keyword>
<gene>
    <name evidence="3" type="primary">WBGene00276564</name>
</gene>
<dbReference type="PANTHER" id="PTHR34932:SF1">
    <property type="entry name" value="TRPL TRANSLOCATION DEFECT PROTEIN 14"/>
    <property type="match status" value="1"/>
</dbReference>
<dbReference type="GO" id="GO:0070300">
    <property type="term" value="F:phosphatidic acid binding"/>
    <property type="evidence" value="ECO:0000318"/>
    <property type="project" value="GO_Central"/>
</dbReference>
<dbReference type="GO" id="GO:0045494">
    <property type="term" value="P:photoreceptor cell maintenance"/>
    <property type="evidence" value="ECO:0000318"/>
    <property type="project" value="GO_Central"/>
</dbReference>
<sequence>MPGWILNRRRLASRHERMSQSVTRKRHHSAGVNDSTIGGDTISLVDPVEIEIASGGVSAGIGIPVHIDSEAAAAGTDSASSVLSSSCPSDEGYCSPGHREATTRGGVLTGAMTQQAESRKRVYKVVLTGGPCGGKTTGQERLATFFENMGWKVYTVPETATVLLSGGVKFAELTPEQAYEFQKDLLLTLIRIEDVFFHQAELEQKKRVLIICDRGAMDPSAYIDAELWHKMLKEIGLEQFNMRENRYDQAPYLNIRISRVAVSSSTLAALDRPRENEETATRIADSNYNLFITPISQVVHLVTAADGAEKYYTQANNKTRSEGIQAAMEMDKITRTAWLGHPYVDVIDNVETPTFEDKIRRLIEVISDRAGVEVSDRLKLNSKKRKWLVLDYDESAFPKFEEFEVKHDYLMAENRGMQQVRLRSRCQNNRTTYTLTTRTAAPTKGMIETRMQLSMKDYQSYYRLKDKQRQTIHKLRKCFSHGTQYFNLDIYVDPLPPACLGKRLMILETYTTKPVGDPEPELPPWLKVEKEITGDSDFSMYSLSYNSRAAAVPPTATAAAAGVSSCSSSPPLSNASSASALPSLGGVPSPSSPPLKKAPLSYADLKAEMRRERGAAQNSSPDEERTQKSEELMFNEDADDA</sequence>
<reference evidence="3" key="2">
    <citation type="submission" date="2022-06" db="UniProtKB">
        <authorList>
            <consortium name="EnsemblMetazoa"/>
        </authorList>
    </citation>
    <scope>IDENTIFICATION</scope>
    <source>
        <strain evidence="3">PS312</strain>
    </source>
</reference>
<accession>A0A2A6B4D0</accession>
<dbReference type="Proteomes" id="UP000005239">
    <property type="component" value="Unassembled WGS sequence"/>
</dbReference>
<evidence type="ECO:0000256" key="1">
    <source>
        <dbReference type="SAM" id="MobiDB-lite"/>
    </source>
</evidence>
<dbReference type="Gene3D" id="2.40.320.10">
    <property type="entry name" value="Hypothetical Protein Pfu-838710-001"/>
    <property type="match status" value="1"/>
</dbReference>
<dbReference type="Gene3D" id="3.40.50.300">
    <property type="entry name" value="P-loop containing nucleotide triphosphate hydrolases"/>
    <property type="match status" value="1"/>
</dbReference>
<dbReference type="PANTHER" id="PTHR34932">
    <property type="entry name" value="TRPL TRANSLOCATION DEFECT PROTEIN 14"/>
    <property type="match status" value="1"/>
</dbReference>
<reference evidence="4" key="1">
    <citation type="journal article" date="2008" name="Nat. Genet.">
        <title>The Pristionchus pacificus genome provides a unique perspective on nematode lifestyle and parasitism.</title>
        <authorList>
            <person name="Dieterich C."/>
            <person name="Clifton S.W."/>
            <person name="Schuster L.N."/>
            <person name="Chinwalla A."/>
            <person name="Delehaunty K."/>
            <person name="Dinkelacker I."/>
            <person name="Fulton L."/>
            <person name="Fulton R."/>
            <person name="Godfrey J."/>
            <person name="Minx P."/>
            <person name="Mitreva M."/>
            <person name="Roeseler W."/>
            <person name="Tian H."/>
            <person name="Witte H."/>
            <person name="Yang S.P."/>
            <person name="Wilson R.K."/>
            <person name="Sommer R.J."/>
        </authorList>
    </citation>
    <scope>NUCLEOTIDE SEQUENCE [LARGE SCALE GENOMIC DNA]</scope>
    <source>
        <strain evidence="4">PS312</strain>
    </source>
</reference>
<evidence type="ECO:0000313" key="4">
    <source>
        <dbReference type="Proteomes" id="UP000005239"/>
    </source>
</evidence>
<evidence type="ECO:0000259" key="2">
    <source>
        <dbReference type="Pfam" id="PF13521"/>
    </source>
</evidence>
<feature type="domain" description="NadR/Ttd14 AAA" evidence="2">
    <location>
        <begin position="124"/>
        <end position="346"/>
    </location>
</feature>
<dbReference type="InterPro" id="IPR038727">
    <property type="entry name" value="NadR/Ttd14_AAA_dom"/>
</dbReference>
<proteinExistence type="predicted"/>
<dbReference type="Pfam" id="PF13521">
    <property type="entry name" value="AAA_28"/>
    <property type="match status" value="1"/>
</dbReference>